<evidence type="ECO:0000313" key="2">
    <source>
        <dbReference type="EMBL" id="OPJ55256.1"/>
    </source>
</evidence>
<comment type="caution">
    <text evidence="2">The sequence shown here is derived from an EMBL/GenBank/DDBJ whole genome shotgun (WGS) entry which is preliminary data.</text>
</comment>
<evidence type="ECO:0000313" key="3">
    <source>
        <dbReference type="Proteomes" id="UP000190140"/>
    </source>
</evidence>
<dbReference type="OrthoDB" id="1707350at2"/>
<keyword evidence="3" id="KW-1185">Reference proteome</keyword>
<organism evidence="2 3">
    <name type="scientific">Alkalithermobacter paradoxus</name>
    <dbReference type="NCBI Taxonomy" id="29349"/>
    <lineage>
        <taxon>Bacteria</taxon>
        <taxon>Bacillati</taxon>
        <taxon>Bacillota</taxon>
        <taxon>Clostridia</taxon>
        <taxon>Peptostreptococcales</taxon>
        <taxon>Tepidibacteraceae</taxon>
        <taxon>Alkalithermobacter</taxon>
    </lineage>
</organism>
<protein>
    <recommendedName>
        <fullName evidence="4">Chromosome partition protein Smc</fullName>
    </recommendedName>
</protein>
<reference evidence="2 3" key="1">
    <citation type="submission" date="2017-03" db="EMBL/GenBank/DDBJ databases">
        <title>Genome sequence of Clostridium thermoalcaliphilum DSM 7309.</title>
        <authorList>
            <person name="Poehlein A."/>
            <person name="Daniel R."/>
        </authorList>
    </citation>
    <scope>NUCLEOTIDE SEQUENCE [LARGE SCALE GENOMIC DNA]</scope>
    <source>
        <strain evidence="2 3">DSM 7309</strain>
    </source>
</reference>
<gene>
    <name evidence="2" type="ORF">CLOTH_15590</name>
</gene>
<dbReference type="RefSeq" id="WP_079412793.1">
    <property type="nucleotide sequence ID" value="NZ_MZGW01000006.1"/>
</dbReference>
<sequence length="204" mass="24181">MFFLKKDVNIDLEEDILKKSNISLLIENVLWKKLFNNGHSSDMERLSDELKEIAKRKRQIENEITKIQALKRKYMAKIVYVSNELNINESIVAEKELESLKEEMEKMNERIESLLEELQNISINIKEKNLLLLKATVKYSYEGINNGEKKLKELDKIIDDMRKKLNEAREEKEKTQQSITLTYNFLHSLLGYEETEKLDKELLK</sequence>
<evidence type="ECO:0000256" key="1">
    <source>
        <dbReference type="SAM" id="Coils"/>
    </source>
</evidence>
<dbReference type="EMBL" id="MZGW01000006">
    <property type="protein sequence ID" value="OPJ55256.1"/>
    <property type="molecule type" value="Genomic_DNA"/>
</dbReference>
<evidence type="ECO:0008006" key="4">
    <source>
        <dbReference type="Google" id="ProtNLM"/>
    </source>
</evidence>
<proteinExistence type="predicted"/>
<name>A0A1V4I5L2_9FIRM</name>
<keyword evidence="1" id="KW-0175">Coiled coil</keyword>
<dbReference type="Proteomes" id="UP000190140">
    <property type="component" value="Unassembled WGS sequence"/>
</dbReference>
<dbReference type="AlphaFoldDB" id="A0A1V4I5L2"/>
<accession>A0A1V4I5L2</accession>
<feature type="coiled-coil region" evidence="1">
    <location>
        <begin position="36"/>
        <end position="178"/>
    </location>
</feature>
<dbReference type="STRING" id="29349.CLOTH_15590"/>